<accession>A0ABR2HVY3</accession>
<dbReference type="EMBL" id="JAPFFF010000021">
    <property type="protein sequence ID" value="KAK8853795.1"/>
    <property type="molecule type" value="Genomic_DNA"/>
</dbReference>
<dbReference type="Proteomes" id="UP001470230">
    <property type="component" value="Unassembled WGS sequence"/>
</dbReference>
<sequence length="647" mass="74800">MPTSKSGGEEDLFFAVEPSLEAPGIIGMLRMKERTPFDRLVVASQSSRDIYNLIDPNTDDEFSTTNGGNFFIEFELEEPIMINGIEIFASSKHFPRSFDISVDGKTVKRVKDAEELNGKYKSMTIKFDSISSRKIRFTQTGPNWDKNNNFLIFKRIELHSSDIKYSRGVFRTLVSESENNDPHKSRVLITSSCYDLSNFHLLKSKKRISTSNTENSWFQVEFTQGMVIVNGFRLARRTPGKTKSYKIVCSDDVSKKVSEWTTLIEIDEKTENEHQATDIYKFSRPSPPVRFIRLIQTGPDWKNELFLKFYHLDFFGSLSLGETIRGSIKSIDEIRSRMGSFFSVEPSLEAPGIIGMLRMKERMPSDRLVVASQSSRDIYNLIDPNTDDEFCTTDGGNFFIEFELEEPIMINGIEIFTASQCFPRSFDISVDGKTVKRVKDAEELNGEFKNVTFKFDSISSRKIRFTQTGPSWDKNSNFLRIKRIELYSSDTKYLRGVFRTLVSESENNDPHKSRVLIKSPYYDLSNFHLLNSRKYICTSNTENSWFQVEFTRGMVIVNGFRLARRTPDKMKVYKIVCSDDTSKKVSEWTTLIEIDEKTENEHQATDIYKFSRPSPPVRFIRLIQTGPDWDNGLFLRFYHLDFFGSYI</sequence>
<protein>
    <recommendedName>
        <fullName evidence="4">F5/8 type C domain-containing protein</fullName>
    </recommendedName>
</protein>
<gene>
    <name evidence="2" type="ORF">M9Y10_016338</name>
    <name evidence="1" type="ORF">M9Y10_019438</name>
</gene>
<evidence type="ECO:0000313" key="1">
    <source>
        <dbReference type="EMBL" id="KAK8835030.1"/>
    </source>
</evidence>
<comment type="caution">
    <text evidence="2">The sequence shown here is derived from an EMBL/GenBank/DDBJ whole genome shotgun (WGS) entry which is preliminary data.</text>
</comment>
<dbReference type="Gene3D" id="2.60.120.260">
    <property type="entry name" value="Galactose-binding domain-like"/>
    <property type="match status" value="4"/>
</dbReference>
<proteinExistence type="predicted"/>
<evidence type="ECO:0000313" key="2">
    <source>
        <dbReference type="EMBL" id="KAK8853795.1"/>
    </source>
</evidence>
<dbReference type="SUPFAM" id="SSF49785">
    <property type="entry name" value="Galactose-binding domain-like"/>
    <property type="match status" value="4"/>
</dbReference>
<evidence type="ECO:0000313" key="3">
    <source>
        <dbReference type="Proteomes" id="UP001470230"/>
    </source>
</evidence>
<dbReference type="InterPro" id="IPR008979">
    <property type="entry name" value="Galactose-bd-like_sf"/>
</dbReference>
<evidence type="ECO:0008006" key="4">
    <source>
        <dbReference type="Google" id="ProtNLM"/>
    </source>
</evidence>
<organism evidence="2 3">
    <name type="scientific">Tritrichomonas musculus</name>
    <dbReference type="NCBI Taxonomy" id="1915356"/>
    <lineage>
        <taxon>Eukaryota</taxon>
        <taxon>Metamonada</taxon>
        <taxon>Parabasalia</taxon>
        <taxon>Tritrichomonadida</taxon>
        <taxon>Tritrichomonadidae</taxon>
        <taxon>Tritrichomonas</taxon>
    </lineage>
</organism>
<reference evidence="2 3" key="1">
    <citation type="submission" date="2024-04" db="EMBL/GenBank/DDBJ databases">
        <title>Tritrichomonas musculus Genome.</title>
        <authorList>
            <person name="Alves-Ferreira E."/>
            <person name="Grigg M."/>
            <person name="Lorenzi H."/>
            <person name="Galac M."/>
        </authorList>
    </citation>
    <scope>NUCLEOTIDE SEQUENCE [LARGE SCALE GENOMIC DNA]</scope>
    <source>
        <strain evidence="2 3">EAF2021</strain>
    </source>
</reference>
<name>A0ABR2HVY3_9EUKA</name>
<dbReference type="EMBL" id="JAPFFF010000248">
    <property type="protein sequence ID" value="KAK8835030.1"/>
    <property type="molecule type" value="Genomic_DNA"/>
</dbReference>
<keyword evidence="3" id="KW-1185">Reference proteome</keyword>